<feature type="transmembrane region" description="Helical" evidence="1">
    <location>
        <begin position="79"/>
        <end position="96"/>
    </location>
</feature>
<feature type="transmembrane region" description="Helical" evidence="1">
    <location>
        <begin position="147"/>
        <end position="164"/>
    </location>
</feature>
<keyword evidence="3" id="KW-1185">Reference proteome</keyword>
<dbReference type="EMBL" id="PDUD01000035">
    <property type="protein sequence ID" value="PHN02914.1"/>
    <property type="molecule type" value="Genomic_DNA"/>
</dbReference>
<protein>
    <submittedName>
        <fullName evidence="2">Uncharacterized protein</fullName>
    </submittedName>
</protein>
<evidence type="ECO:0000313" key="3">
    <source>
        <dbReference type="Proteomes" id="UP000223913"/>
    </source>
</evidence>
<proteinExistence type="predicted"/>
<feature type="transmembrane region" description="Helical" evidence="1">
    <location>
        <begin position="108"/>
        <end position="127"/>
    </location>
</feature>
<evidence type="ECO:0000256" key="1">
    <source>
        <dbReference type="SAM" id="Phobius"/>
    </source>
</evidence>
<sequence length="251" mass="29177">MNETAYLTGQITIILLVIALFSTLMFALRYALYKLEIEKPKRRQFRIYVTIGFGIWLALLSLLSWSGFFRDFSSLPPRIFIAIIPPVILIVLLMFSKPFGNILRVVPMSWPIYIQTFRVLMELFLYMGFKGGYVPEQMTFNWLNHDIIVGITAPMAGFVFFGGNRYRRFEAIIWNIFGIVLLFNIVLVSILSTPSPFRVFMNEPANTFIAEFPFIFIPGFIVPFALAMHLFSLRQLFLKIPVRRKFRLSKS</sequence>
<evidence type="ECO:0000313" key="2">
    <source>
        <dbReference type="EMBL" id="PHN02914.1"/>
    </source>
</evidence>
<accession>A0A2D0N335</accession>
<keyword evidence="1" id="KW-0812">Transmembrane</keyword>
<gene>
    <name evidence="2" type="ORF">CRP01_29345</name>
</gene>
<dbReference type="RefSeq" id="WP_099153629.1">
    <property type="nucleotide sequence ID" value="NZ_PDUD01000035.1"/>
</dbReference>
<name>A0A2D0N335_FLAN2</name>
<feature type="transmembrane region" description="Helical" evidence="1">
    <location>
        <begin position="12"/>
        <end position="33"/>
    </location>
</feature>
<keyword evidence="1" id="KW-1133">Transmembrane helix</keyword>
<dbReference type="AlphaFoldDB" id="A0A2D0N335"/>
<dbReference type="Proteomes" id="UP000223913">
    <property type="component" value="Unassembled WGS sequence"/>
</dbReference>
<feature type="transmembrane region" description="Helical" evidence="1">
    <location>
        <begin position="171"/>
        <end position="192"/>
    </location>
</feature>
<feature type="transmembrane region" description="Helical" evidence="1">
    <location>
        <begin position="45"/>
        <end position="67"/>
    </location>
</feature>
<organism evidence="2 3">
    <name type="scientific">Flavilitoribacter nigricans (strain ATCC 23147 / DSM 23189 / NBRC 102662 / NCIMB 1420 / SS-2)</name>
    <name type="common">Lewinella nigricans</name>
    <dbReference type="NCBI Taxonomy" id="1122177"/>
    <lineage>
        <taxon>Bacteria</taxon>
        <taxon>Pseudomonadati</taxon>
        <taxon>Bacteroidota</taxon>
        <taxon>Saprospiria</taxon>
        <taxon>Saprospirales</taxon>
        <taxon>Lewinellaceae</taxon>
        <taxon>Flavilitoribacter</taxon>
    </lineage>
</organism>
<keyword evidence="1" id="KW-0472">Membrane</keyword>
<feature type="transmembrane region" description="Helical" evidence="1">
    <location>
        <begin position="212"/>
        <end position="237"/>
    </location>
</feature>
<comment type="caution">
    <text evidence="2">The sequence shown here is derived from an EMBL/GenBank/DDBJ whole genome shotgun (WGS) entry which is preliminary data.</text>
</comment>
<dbReference type="OrthoDB" id="675847at2"/>
<reference evidence="2 3" key="1">
    <citation type="submission" date="2017-10" db="EMBL/GenBank/DDBJ databases">
        <title>The draft genome sequence of Lewinella nigricans NBRC 102662.</title>
        <authorList>
            <person name="Wang K."/>
        </authorList>
    </citation>
    <scope>NUCLEOTIDE SEQUENCE [LARGE SCALE GENOMIC DNA]</scope>
    <source>
        <strain evidence="2 3">NBRC 102662</strain>
    </source>
</reference>